<evidence type="ECO:0000313" key="2">
    <source>
        <dbReference type="EMBL" id="QHT21370.1"/>
    </source>
</evidence>
<name>A0A6C0DYG2_9ZZZZ</name>
<proteinExistence type="predicted"/>
<dbReference type="SUPFAM" id="SSF51197">
    <property type="entry name" value="Clavaminate synthase-like"/>
    <property type="match status" value="1"/>
</dbReference>
<protein>
    <recommendedName>
        <fullName evidence="3">Cupin-like domain-containing protein</fullName>
    </recommendedName>
</protein>
<evidence type="ECO:0000256" key="1">
    <source>
        <dbReference type="SAM" id="Phobius"/>
    </source>
</evidence>
<keyword evidence="1" id="KW-0472">Membrane</keyword>
<keyword evidence="1" id="KW-0812">Transmembrane</keyword>
<dbReference type="EMBL" id="MN739690">
    <property type="protein sequence ID" value="QHT21370.1"/>
    <property type="molecule type" value="Genomic_DNA"/>
</dbReference>
<sequence length="298" mass="35040">MSFFIYLCIFIVILFLYIHVNYQYKKSEDLEIYEMDYVSNDHLQTICNVKQPVLFQHPLFENIQLPNDPAVKSTVDLPVWDTNDYYKTTENASITPVLLSFSATERLFKTDTRTRYYTEKNQGFLEDNSINIHETADPVFRPNFTVKSAYECIHGSAKTSTPLRYHTLDRKFISVTSGKITVKMTPWRSRAFLNPVHDYASYTFYSRLNPWNCQLEYKNDADKIRFLEFEVLPGYTLFIPPYWWYSLKLSSTDTMAIGVEYQTAANLMANSVDIMKHYIQIYNTKRIPVRTLENVITI</sequence>
<dbReference type="AlphaFoldDB" id="A0A6C0DYG2"/>
<dbReference type="Gene3D" id="2.60.120.650">
    <property type="entry name" value="Cupin"/>
    <property type="match status" value="1"/>
</dbReference>
<keyword evidence="1" id="KW-1133">Transmembrane helix</keyword>
<accession>A0A6C0DYG2</accession>
<organism evidence="2">
    <name type="scientific">viral metagenome</name>
    <dbReference type="NCBI Taxonomy" id="1070528"/>
    <lineage>
        <taxon>unclassified sequences</taxon>
        <taxon>metagenomes</taxon>
        <taxon>organismal metagenomes</taxon>
    </lineage>
</organism>
<evidence type="ECO:0008006" key="3">
    <source>
        <dbReference type="Google" id="ProtNLM"/>
    </source>
</evidence>
<reference evidence="2" key="1">
    <citation type="journal article" date="2020" name="Nature">
        <title>Giant virus diversity and host interactions through global metagenomics.</title>
        <authorList>
            <person name="Schulz F."/>
            <person name="Roux S."/>
            <person name="Paez-Espino D."/>
            <person name="Jungbluth S."/>
            <person name="Walsh D.A."/>
            <person name="Denef V.J."/>
            <person name="McMahon K.D."/>
            <person name="Konstantinidis K.T."/>
            <person name="Eloe-Fadrosh E.A."/>
            <person name="Kyrpides N.C."/>
            <person name="Woyke T."/>
        </authorList>
    </citation>
    <scope>NUCLEOTIDE SEQUENCE</scope>
    <source>
        <strain evidence="2">GVMAG-M-3300023174-92</strain>
    </source>
</reference>
<feature type="transmembrane region" description="Helical" evidence="1">
    <location>
        <begin position="5"/>
        <end position="22"/>
    </location>
</feature>